<comment type="pathway">
    <text evidence="1">Protein modification; protein ubiquitination.</text>
</comment>
<feature type="domain" description="SKP1 component POZ" evidence="5">
    <location>
        <begin position="53"/>
        <end position="112"/>
    </location>
</feature>
<dbReference type="SMART" id="SM00512">
    <property type="entry name" value="Skp1"/>
    <property type="match status" value="1"/>
</dbReference>
<reference evidence="6" key="3">
    <citation type="journal article" date="2017" name="Nature">
        <title>Genome sequence of the progenitor of the wheat D genome Aegilops tauschii.</title>
        <authorList>
            <person name="Luo M.C."/>
            <person name="Gu Y.Q."/>
            <person name="Puiu D."/>
            <person name="Wang H."/>
            <person name="Twardziok S.O."/>
            <person name="Deal K.R."/>
            <person name="Huo N."/>
            <person name="Zhu T."/>
            <person name="Wang L."/>
            <person name="Wang Y."/>
            <person name="McGuire P.E."/>
            <person name="Liu S."/>
            <person name="Long H."/>
            <person name="Ramasamy R.K."/>
            <person name="Rodriguez J.C."/>
            <person name="Van S.L."/>
            <person name="Yuan L."/>
            <person name="Wang Z."/>
            <person name="Xia Z."/>
            <person name="Xiao L."/>
            <person name="Anderson O.D."/>
            <person name="Ouyang S."/>
            <person name="Liang Y."/>
            <person name="Zimin A.V."/>
            <person name="Pertea G."/>
            <person name="Qi P."/>
            <person name="Bennetzen J.L."/>
            <person name="Dai X."/>
            <person name="Dawson M.W."/>
            <person name="Muller H.G."/>
            <person name="Kugler K."/>
            <person name="Rivarola-Duarte L."/>
            <person name="Spannagl M."/>
            <person name="Mayer K.F.X."/>
            <person name="Lu F.H."/>
            <person name="Bevan M.W."/>
            <person name="Leroy P."/>
            <person name="Li P."/>
            <person name="You F.M."/>
            <person name="Sun Q."/>
            <person name="Liu Z."/>
            <person name="Lyons E."/>
            <person name="Wicker T."/>
            <person name="Salzberg S.L."/>
            <person name="Devos K.M."/>
            <person name="Dvorak J."/>
        </authorList>
    </citation>
    <scope>NUCLEOTIDE SEQUENCE [LARGE SCALE GENOMIC DNA]</scope>
    <source>
        <strain evidence="6">cv. AL8/78</strain>
    </source>
</reference>
<feature type="domain" description="SKP1 component dimerisation" evidence="4">
    <location>
        <begin position="171"/>
        <end position="215"/>
    </location>
</feature>
<dbReference type="AlphaFoldDB" id="A0A453TDZ3"/>
<dbReference type="SUPFAM" id="SSF54695">
    <property type="entry name" value="POZ domain"/>
    <property type="match status" value="1"/>
</dbReference>
<reference evidence="7" key="1">
    <citation type="journal article" date="2014" name="Science">
        <title>Ancient hybridizations among the ancestral genomes of bread wheat.</title>
        <authorList>
            <consortium name="International Wheat Genome Sequencing Consortium,"/>
            <person name="Marcussen T."/>
            <person name="Sandve S.R."/>
            <person name="Heier L."/>
            <person name="Spannagl M."/>
            <person name="Pfeifer M."/>
            <person name="Jakobsen K.S."/>
            <person name="Wulff B.B."/>
            <person name="Steuernagel B."/>
            <person name="Mayer K.F."/>
            <person name="Olsen O.A."/>
        </authorList>
    </citation>
    <scope>NUCLEOTIDE SEQUENCE [LARGE SCALE GENOMIC DNA]</scope>
    <source>
        <strain evidence="7">cv. AL8/78</strain>
    </source>
</reference>
<dbReference type="InterPro" id="IPR016073">
    <property type="entry name" value="Skp1_comp_POZ"/>
</dbReference>
<dbReference type="Proteomes" id="UP000015105">
    <property type="component" value="Chromosome 7D"/>
</dbReference>
<dbReference type="Gramene" id="AET7Gv21359700.4">
    <property type="protein sequence ID" value="AET7Gv21359700.4"/>
    <property type="gene ID" value="AET7Gv21359700"/>
</dbReference>
<proteinExistence type="inferred from homology"/>
<evidence type="ECO:0000256" key="1">
    <source>
        <dbReference type="ARBA" id="ARBA00004906"/>
    </source>
</evidence>
<sequence>KPNPRCNKTHHRSSFLPPPPEFPLLVRVSSIPNFPTPTLAPIHPVAAAEGKKKIIKLKSSDGKEFEVEQAVAMESQMIRHMIEDGYTDNGLLLRNVNSKILSKVIEYCNKHVQAKATDISDFGGGARVSDATSAVPAALVEDLKTWDADFVKVDKDTIFDIMLAANHLNIKGLLDLTCQTVADMMTGKTPEEIRKIFNINEKLKPEEEEEIRREN</sequence>
<dbReference type="InterPro" id="IPR011333">
    <property type="entry name" value="SKP1/BTB/POZ_sf"/>
</dbReference>
<dbReference type="InterPro" id="IPR016072">
    <property type="entry name" value="Skp1_comp_dimer"/>
</dbReference>
<reference evidence="6" key="5">
    <citation type="journal article" date="2021" name="G3 (Bethesda)">
        <title>Aegilops tauschii genome assembly Aet v5.0 features greater sequence contiguity and improved annotation.</title>
        <authorList>
            <person name="Wang L."/>
            <person name="Zhu T."/>
            <person name="Rodriguez J.C."/>
            <person name="Deal K.R."/>
            <person name="Dubcovsky J."/>
            <person name="McGuire P.E."/>
            <person name="Lux T."/>
            <person name="Spannagl M."/>
            <person name="Mayer K.F.X."/>
            <person name="Baldrich P."/>
            <person name="Meyers B.C."/>
            <person name="Huo N."/>
            <person name="Gu Y.Q."/>
            <person name="Zhou H."/>
            <person name="Devos K.M."/>
            <person name="Bennetzen J.L."/>
            <person name="Unver T."/>
            <person name="Budak H."/>
            <person name="Gulick P.J."/>
            <person name="Galiba G."/>
            <person name="Kalapos B."/>
            <person name="Nelson D.R."/>
            <person name="Li P."/>
            <person name="You F.M."/>
            <person name="Luo M.C."/>
            <person name="Dvorak J."/>
        </authorList>
    </citation>
    <scope>NUCLEOTIDE SEQUENCE [LARGE SCALE GENOMIC DNA]</scope>
    <source>
        <strain evidence="6">cv. AL8/78</strain>
    </source>
</reference>
<keyword evidence="7" id="KW-1185">Reference proteome</keyword>
<dbReference type="UniPathway" id="UPA00143"/>
<evidence type="ECO:0000313" key="7">
    <source>
        <dbReference type="Proteomes" id="UP000015105"/>
    </source>
</evidence>
<dbReference type="InterPro" id="IPR016897">
    <property type="entry name" value="SKP1"/>
</dbReference>
<protein>
    <recommendedName>
        <fullName evidence="8">SKP1-like protein</fullName>
    </recommendedName>
</protein>
<evidence type="ECO:0000256" key="2">
    <source>
        <dbReference type="ARBA" id="ARBA00009993"/>
    </source>
</evidence>
<dbReference type="CDD" id="cd18322">
    <property type="entry name" value="BTB_POZ_SKP1"/>
    <property type="match status" value="1"/>
</dbReference>
<dbReference type="Pfam" id="PF01466">
    <property type="entry name" value="Skp1"/>
    <property type="match status" value="1"/>
</dbReference>
<keyword evidence="3" id="KW-0833">Ubl conjugation pathway</keyword>
<dbReference type="GO" id="GO:0006511">
    <property type="term" value="P:ubiquitin-dependent protein catabolic process"/>
    <property type="evidence" value="ECO:0007669"/>
    <property type="project" value="InterPro"/>
</dbReference>
<evidence type="ECO:0000313" key="6">
    <source>
        <dbReference type="EnsemblPlants" id="AET7Gv21359700.4"/>
    </source>
</evidence>
<dbReference type="GO" id="GO:0009867">
    <property type="term" value="P:jasmonic acid mediated signaling pathway"/>
    <property type="evidence" value="ECO:0007669"/>
    <property type="project" value="UniProtKB-ARBA"/>
</dbReference>
<evidence type="ECO:0000256" key="3">
    <source>
        <dbReference type="ARBA" id="ARBA00022786"/>
    </source>
</evidence>
<name>A0A453TDZ3_AEGTS</name>
<comment type="similarity">
    <text evidence="2">Belongs to the SKP1 family.</text>
</comment>
<dbReference type="EnsemblPlants" id="AET7Gv21359700.4">
    <property type="protein sequence ID" value="AET7Gv21359700.4"/>
    <property type="gene ID" value="AET7Gv21359700"/>
</dbReference>
<reference evidence="6" key="4">
    <citation type="submission" date="2019-03" db="UniProtKB">
        <authorList>
            <consortium name="EnsemblPlants"/>
        </authorList>
    </citation>
    <scope>IDENTIFICATION</scope>
</reference>
<reference evidence="7" key="2">
    <citation type="journal article" date="2017" name="Nat. Plants">
        <title>The Aegilops tauschii genome reveals multiple impacts of transposons.</title>
        <authorList>
            <person name="Zhao G."/>
            <person name="Zou C."/>
            <person name="Li K."/>
            <person name="Wang K."/>
            <person name="Li T."/>
            <person name="Gao L."/>
            <person name="Zhang X."/>
            <person name="Wang H."/>
            <person name="Yang Z."/>
            <person name="Liu X."/>
            <person name="Jiang W."/>
            <person name="Mao L."/>
            <person name="Kong X."/>
            <person name="Jiao Y."/>
            <person name="Jia J."/>
        </authorList>
    </citation>
    <scope>NUCLEOTIDE SEQUENCE [LARGE SCALE GENOMIC DNA]</scope>
    <source>
        <strain evidence="7">cv. AL8/78</strain>
    </source>
</reference>
<dbReference type="SUPFAM" id="SSF81382">
    <property type="entry name" value="Skp1 dimerisation domain-like"/>
    <property type="match status" value="1"/>
</dbReference>
<dbReference type="InterPro" id="IPR036296">
    <property type="entry name" value="SKP1-like_dim_sf"/>
</dbReference>
<evidence type="ECO:0000259" key="4">
    <source>
        <dbReference type="Pfam" id="PF01466"/>
    </source>
</evidence>
<dbReference type="PANTHER" id="PTHR11165">
    <property type="entry name" value="SKP1"/>
    <property type="match status" value="1"/>
</dbReference>
<evidence type="ECO:0008006" key="8">
    <source>
        <dbReference type="Google" id="ProtNLM"/>
    </source>
</evidence>
<dbReference type="Pfam" id="PF03931">
    <property type="entry name" value="Skp1_POZ"/>
    <property type="match status" value="1"/>
</dbReference>
<dbReference type="FunFam" id="3.30.710.10:FF:000026">
    <property type="entry name" value="E3 ubiquitin ligase complex SCF subunit"/>
    <property type="match status" value="1"/>
</dbReference>
<organism evidence="6 7">
    <name type="scientific">Aegilops tauschii subsp. strangulata</name>
    <name type="common">Goatgrass</name>
    <dbReference type="NCBI Taxonomy" id="200361"/>
    <lineage>
        <taxon>Eukaryota</taxon>
        <taxon>Viridiplantae</taxon>
        <taxon>Streptophyta</taxon>
        <taxon>Embryophyta</taxon>
        <taxon>Tracheophyta</taxon>
        <taxon>Spermatophyta</taxon>
        <taxon>Magnoliopsida</taxon>
        <taxon>Liliopsida</taxon>
        <taxon>Poales</taxon>
        <taxon>Poaceae</taxon>
        <taxon>BOP clade</taxon>
        <taxon>Pooideae</taxon>
        <taxon>Triticodae</taxon>
        <taxon>Triticeae</taxon>
        <taxon>Triticinae</taxon>
        <taxon>Aegilops</taxon>
    </lineage>
</organism>
<accession>A0A453TDZ3</accession>
<evidence type="ECO:0000259" key="5">
    <source>
        <dbReference type="Pfam" id="PF03931"/>
    </source>
</evidence>
<dbReference type="Gene3D" id="3.30.710.10">
    <property type="entry name" value="Potassium Channel Kv1.1, Chain A"/>
    <property type="match status" value="1"/>
</dbReference>
<dbReference type="InterPro" id="IPR001232">
    <property type="entry name" value="SKP1-like"/>
</dbReference>
<dbReference type="GO" id="GO:0016567">
    <property type="term" value="P:protein ubiquitination"/>
    <property type="evidence" value="ECO:0007669"/>
    <property type="project" value="UniProtKB-UniPathway"/>
</dbReference>
<dbReference type="STRING" id="200361.A0A453TDZ3"/>